<evidence type="ECO:0000313" key="1">
    <source>
        <dbReference type="EMBL" id="SUG57222.1"/>
    </source>
</evidence>
<name>A0A379U300_SALDZ</name>
<dbReference type="RefSeq" id="WP_023248849.1">
    <property type="nucleotide sequence ID" value="NZ_CP117188.1"/>
</dbReference>
<proteinExistence type="predicted"/>
<evidence type="ECO:0000313" key="2">
    <source>
        <dbReference type="Proteomes" id="UP000254633"/>
    </source>
</evidence>
<dbReference type="EMBL" id="UGXH01000003">
    <property type="protein sequence ID" value="SUG57222.1"/>
    <property type="molecule type" value="Genomic_DNA"/>
</dbReference>
<gene>
    <name evidence="1" type="ORF">NCTC10060_04427</name>
</gene>
<organism evidence="1 2">
    <name type="scientific">Salmonella diarizonae</name>
    <dbReference type="NCBI Taxonomy" id="59204"/>
    <lineage>
        <taxon>Bacteria</taxon>
        <taxon>Pseudomonadati</taxon>
        <taxon>Pseudomonadota</taxon>
        <taxon>Gammaproteobacteria</taxon>
        <taxon>Enterobacterales</taxon>
        <taxon>Enterobacteriaceae</taxon>
        <taxon>Salmonella</taxon>
    </lineage>
</organism>
<dbReference type="AlphaFoldDB" id="A0A379U300"/>
<sequence length="88" mass="9043">MTTEGGEIELSGSGDITANVTNSHFGSSAALQSDSLWLKSNYGNATADVSNAILTGKLDVDAALNATTTINYSDIDQGVRTMAEGEDA</sequence>
<protein>
    <submittedName>
        <fullName evidence="1">Autotransporter</fullName>
    </submittedName>
</protein>
<accession>A0A379U300</accession>
<reference evidence="1 2" key="1">
    <citation type="submission" date="2018-06" db="EMBL/GenBank/DDBJ databases">
        <authorList>
            <consortium name="Pathogen Informatics"/>
            <person name="Doyle S."/>
        </authorList>
    </citation>
    <scope>NUCLEOTIDE SEQUENCE [LARGE SCALE GENOMIC DNA]</scope>
    <source>
        <strain evidence="1 2">NCTC10060</strain>
    </source>
</reference>
<dbReference type="Proteomes" id="UP000254633">
    <property type="component" value="Unassembled WGS sequence"/>
</dbReference>